<dbReference type="InterPro" id="IPR036388">
    <property type="entry name" value="WH-like_DNA-bd_sf"/>
</dbReference>
<dbReference type="EMBL" id="FMZV01000002">
    <property type="protein sequence ID" value="SDC45475.1"/>
    <property type="molecule type" value="Genomic_DNA"/>
</dbReference>
<dbReference type="OrthoDB" id="2270427at2"/>
<accession>A0A1G6LRT1</accession>
<feature type="domain" description="Transcriptional repressor PaaX-like C-terminal" evidence="2">
    <location>
        <begin position="188"/>
        <end position="245"/>
    </location>
</feature>
<evidence type="ECO:0000313" key="3">
    <source>
        <dbReference type="EMBL" id="SDC45475.1"/>
    </source>
</evidence>
<dbReference type="Gene3D" id="1.20.58.1460">
    <property type="match status" value="1"/>
</dbReference>
<sequence length="266" mass="29641">MTSENSWFETAVLRLADPQNQRVWSIIVSLFGDLARRPGDRLSGGALTRIIMPMGIKPEAIRVALHRLRKDGWIDSSREGRTSVHFLTDYGRTQSDRVTPRIYTRVPEVPQVWHILIAEDGGGAQTLNEMLLTDTYIGLGRLVALGSGPVPGDCEDLAGFEVTARSIPDWMQTRLYPEDLGAACTSLHRDCSALRASARPPHLTPLEVATLRTLLIHRWRRVALRHPDLPPVFQPSGWMGAACREEVFALLDTLPLPRLADLNRTA</sequence>
<dbReference type="Pfam" id="PF08223">
    <property type="entry name" value="PaaX_C"/>
    <property type="match status" value="1"/>
</dbReference>
<dbReference type="Gene3D" id="1.10.10.10">
    <property type="entry name" value="Winged helix-like DNA-binding domain superfamily/Winged helix DNA-binding domain"/>
    <property type="match status" value="1"/>
</dbReference>
<evidence type="ECO:0000259" key="1">
    <source>
        <dbReference type="Pfam" id="PF07848"/>
    </source>
</evidence>
<dbReference type="PIRSF" id="PIRSF020623">
    <property type="entry name" value="PaaX"/>
    <property type="match status" value="1"/>
</dbReference>
<evidence type="ECO:0000259" key="2">
    <source>
        <dbReference type="Pfam" id="PF08223"/>
    </source>
</evidence>
<dbReference type="Gene3D" id="3.30.70.2670">
    <property type="match status" value="1"/>
</dbReference>
<dbReference type="RefSeq" id="WP_093027864.1">
    <property type="nucleotide sequence ID" value="NZ_FMZV01000002.1"/>
</dbReference>
<protein>
    <submittedName>
        <fullName evidence="3">Transcriptional regulator, PaaX family</fullName>
    </submittedName>
</protein>
<dbReference type="InterPro" id="IPR012906">
    <property type="entry name" value="PaaX-like_N"/>
</dbReference>
<dbReference type="InterPro" id="IPR013225">
    <property type="entry name" value="PaaX_C"/>
</dbReference>
<dbReference type="PANTHER" id="PTHR30319">
    <property type="entry name" value="PHENYLACETIC ACID REGULATOR-RELATED TRANSCRIPTIONAL REPRESSOR"/>
    <property type="match status" value="1"/>
</dbReference>
<keyword evidence="4" id="KW-1185">Reference proteome</keyword>
<dbReference type="InterPro" id="IPR011965">
    <property type="entry name" value="PaaX_trns_reg"/>
</dbReference>
<name>A0A1G6LRT1_9RHOB</name>
<dbReference type="InterPro" id="IPR036390">
    <property type="entry name" value="WH_DNA-bd_sf"/>
</dbReference>
<organism evidence="3 4">
    <name type="scientific">Ruegeria marina</name>
    <dbReference type="NCBI Taxonomy" id="639004"/>
    <lineage>
        <taxon>Bacteria</taxon>
        <taxon>Pseudomonadati</taxon>
        <taxon>Pseudomonadota</taxon>
        <taxon>Alphaproteobacteria</taxon>
        <taxon>Rhodobacterales</taxon>
        <taxon>Roseobacteraceae</taxon>
        <taxon>Ruegeria</taxon>
    </lineage>
</organism>
<dbReference type="SUPFAM" id="SSF46785">
    <property type="entry name" value="Winged helix' DNA-binding domain"/>
    <property type="match status" value="1"/>
</dbReference>
<evidence type="ECO:0000313" key="4">
    <source>
        <dbReference type="Proteomes" id="UP000199628"/>
    </source>
</evidence>
<dbReference type="GO" id="GO:0006351">
    <property type="term" value="P:DNA-templated transcription"/>
    <property type="evidence" value="ECO:0007669"/>
    <property type="project" value="InterPro"/>
</dbReference>
<dbReference type="AlphaFoldDB" id="A0A1G6LRT1"/>
<dbReference type="PANTHER" id="PTHR30319:SF1">
    <property type="entry name" value="TRANSCRIPTIONAL REPRESSOR PAAX"/>
    <property type="match status" value="1"/>
</dbReference>
<dbReference type="Proteomes" id="UP000199628">
    <property type="component" value="Unassembled WGS sequence"/>
</dbReference>
<reference evidence="4" key="1">
    <citation type="submission" date="2016-10" db="EMBL/GenBank/DDBJ databases">
        <authorList>
            <person name="Varghese N."/>
            <person name="Submissions S."/>
        </authorList>
    </citation>
    <scope>NUCLEOTIDE SEQUENCE [LARGE SCALE GENOMIC DNA]</scope>
    <source>
        <strain evidence="4">CGMCC 1.9108</strain>
    </source>
</reference>
<dbReference type="STRING" id="639004.SAMN04488239_102303"/>
<gene>
    <name evidence="3" type="ORF">SAMN04488239_102303</name>
</gene>
<feature type="domain" description="Transcriptional repressor PaaX-like N-terminal" evidence="1">
    <location>
        <begin position="24"/>
        <end position="90"/>
    </location>
</feature>
<proteinExistence type="predicted"/>
<dbReference type="Pfam" id="PF07848">
    <property type="entry name" value="PaaX"/>
    <property type="match status" value="1"/>
</dbReference>